<feature type="transmembrane region" description="Helical" evidence="7">
    <location>
        <begin position="100"/>
        <end position="117"/>
    </location>
</feature>
<name>A0A923N010_9FLAO</name>
<reference evidence="9 10" key="1">
    <citation type="submission" date="2020-08" db="EMBL/GenBank/DDBJ databases">
        <title>Description of novel Flavobacterium F-392 isolate.</title>
        <authorList>
            <person name="Saticioglu I.B."/>
            <person name="Duman M."/>
            <person name="Altun S."/>
        </authorList>
    </citation>
    <scope>NUCLEOTIDE SEQUENCE [LARGE SCALE GENOMIC DNA]</scope>
    <source>
        <strain evidence="9 10">F-392</strain>
    </source>
</reference>
<keyword evidence="7" id="KW-0472">Membrane</keyword>
<dbReference type="InterPro" id="IPR005467">
    <property type="entry name" value="His_kinase_dom"/>
</dbReference>
<dbReference type="RefSeq" id="WP_187017845.1">
    <property type="nucleotide sequence ID" value="NZ_JACRUK010000012.1"/>
</dbReference>
<feature type="domain" description="Histidine kinase" evidence="8">
    <location>
        <begin position="210"/>
        <end position="426"/>
    </location>
</feature>
<dbReference type="SMART" id="SM00388">
    <property type="entry name" value="HisKA"/>
    <property type="match status" value="1"/>
</dbReference>
<sequence length="426" mass="48361">MFVQKWNNLIGTKEGFSLEKRIFHGVCLITLLVLLICFPANFILGLDIFAYVLMVVFVLLLILFYFSRYSGHSKITFSIYVFFMSLVLVAGYIFNCGIDGPIILVFGITFLILAAIMERKQLLFWMLFQLSIVYVMLYLEFNHPDMVLIHYKERSFRFFDTALTLGVLMLTIYLTISYIKVNYQEQQVLSNKKNEELSKANASKNKLFSIISHDLRSPFNALIGLSRMLKENHDELDEVEKKEFVNAIFETSTQTYYLLQNLLEWSLSQTNEIHFSPEQINLKELVNNALAMPLEVAKSKEIQITTDIDASKFILVDKNMMETVVRNIVSNAIKFTGNEGEISITADYESSGITLKIADNGSGMSASTLGSLFANTSTATAKEVIQDQGMGLGLILCKDFVDRHKGKIWAESTKGVGTTFYIFIKS</sequence>
<dbReference type="CDD" id="cd00075">
    <property type="entry name" value="HATPase"/>
    <property type="match status" value="1"/>
</dbReference>
<dbReference type="PANTHER" id="PTHR43711:SF1">
    <property type="entry name" value="HISTIDINE KINASE 1"/>
    <property type="match status" value="1"/>
</dbReference>
<keyword evidence="6" id="KW-0902">Two-component regulatory system</keyword>
<evidence type="ECO:0000256" key="7">
    <source>
        <dbReference type="SAM" id="Phobius"/>
    </source>
</evidence>
<organism evidence="9 10">
    <name type="scientific">Flavobacterium muglaense</name>
    <dbReference type="NCBI Taxonomy" id="2764716"/>
    <lineage>
        <taxon>Bacteria</taxon>
        <taxon>Pseudomonadati</taxon>
        <taxon>Bacteroidota</taxon>
        <taxon>Flavobacteriia</taxon>
        <taxon>Flavobacteriales</taxon>
        <taxon>Flavobacteriaceae</taxon>
        <taxon>Flavobacterium</taxon>
    </lineage>
</organism>
<dbReference type="InterPro" id="IPR036890">
    <property type="entry name" value="HATPase_C_sf"/>
</dbReference>
<dbReference type="InterPro" id="IPR003594">
    <property type="entry name" value="HATPase_dom"/>
</dbReference>
<comment type="caution">
    <text evidence="9">The sequence shown here is derived from an EMBL/GenBank/DDBJ whole genome shotgun (WGS) entry which is preliminary data.</text>
</comment>
<dbReference type="InterPro" id="IPR004358">
    <property type="entry name" value="Sig_transdc_His_kin-like_C"/>
</dbReference>
<dbReference type="Gene3D" id="1.10.287.130">
    <property type="match status" value="1"/>
</dbReference>
<comment type="catalytic activity">
    <reaction evidence="1">
        <text>ATP + protein L-histidine = ADP + protein N-phospho-L-histidine.</text>
        <dbReference type="EC" id="2.7.13.3"/>
    </reaction>
</comment>
<feature type="transmembrane region" description="Helical" evidence="7">
    <location>
        <begin position="122"/>
        <end position="141"/>
    </location>
</feature>
<dbReference type="CDD" id="cd00082">
    <property type="entry name" value="HisKA"/>
    <property type="match status" value="1"/>
</dbReference>
<feature type="transmembrane region" description="Helical" evidence="7">
    <location>
        <begin position="161"/>
        <end position="183"/>
    </location>
</feature>
<dbReference type="PROSITE" id="PS50109">
    <property type="entry name" value="HIS_KIN"/>
    <property type="match status" value="1"/>
</dbReference>
<gene>
    <name evidence="9" type="ORF">H8R25_06965</name>
</gene>
<accession>A0A923N010</accession>
<dbReference type="InterPro" id="IPR036097">
    <property type="entry name" value="HisK_dim/P_sf"/>
</dbReference>
<keyword evidence="10" id="KW-1185">Reference proteome</keyword>
<dbReference type="SUPFAM" id="SSF47384">
    <property type="entry name" value="Homodimeric domain of signal transducing histidine kinase"/>
    <property type="match status" value="1"/>
</dbReference>
<evidence type="ECO:0000256" key="3">
    <source>
        <dbReference type="ARBA" id="ARBA00022553"/>
    </source>
</evidence>
<proteinExistence type="predicted"/>
<keyword evidence="5 9" id="KW-0418">Kinase</keyword>
<evidence type="ECO:0000256" key="5">
    <source>
        <dbReference type="ARBA" id="ARBA00022777"/>
    </source>
</evidence>
<dbReference type="InterPro" id="IPR050736">
    <property type="entry name" value="Sensor_HK_Regulatory"/>
</dbReference>
<dbReference type="EMBL" id="JACRUL010000012">
    <property type="protein sequence ID" value="MBC5844174.1"/>
    <property type="molecule type" value="Genomic_DNA"/>
</dbReference>
<keyword evidence="7" id="KW-0812">Transmembrane</keyword>
<dbReference type="PANTHER" id="PTHR43711">
    <property type="entry name" value="TWO-COMPONENT HISTIDINE KINASE"/>
    <property type="match status" value="1"/>
</dbReference>
<evidence type="ECO:0000313" key="10">
    <source>
        <dbReference type="Proteomes" id="UP000641454"/>
    </source>
</evidence>
<keyword evidence="4" id="KW-0808">Transferase</keyword>
<evidence type="ECO:0000256" key="1">
    <source>
        <dbReference type="ARBA" id="ARBA00000085"/>
    </source>
</evidence>
<feature type="transmembrane region" description="Helical" evidence="7">
    <location>
        <begin position="21"/>
        <end position="42"/>
    </location>
</feature>
<evidence type="ECO:0000256" key="2">
    <source>
        <dbReference type="ARBA" id="ARBA00012438"/>
    </source>
</evidence>
<dbReference type="InterPro" id="IPR003661">
    <property type="entry name" value="HisK_dim/P_dom"/>
</dbReference>
<feature type="transmembrane region" description="Helical" evidence="7">
    <location>
        <begin position="48"/>
        <end position="66"/>
    </location>
</feature>
<evidence type="ECO:0000259" key="8">
    <source>
        <dbReference type="PROSITE" id="PS50109"/>
    </source>
</evidence>
<evidence type="ECO:0000256" key="6">
    <source>
        <dbReference type="ARBA" id="ARBA00023012"/>
    </source>
</evidence>
<dbReference type="PRINTS" id="PR00344">
    <property type="entry name" value="BCTRLSENSOR"/>
</dbReference>
<dbReference type="GO" id="GO:0000155">
    <property type="term" value="F:phosphorelay sensor kinase activity"/>
    <property type="evidence" value="ECO:0007669"/>
    <property type="project" value="InterPro"/>
</dbReference>
<protein>
    <recommendedName>
        <fullName evidence="2">histidine kinase</fullName>
        <ecNumber evidence="2">2.7.13.3</ecNumber>
    </recommendedName>
</protein>
<feature type="transmembrane region" description="Helical" evidence="7">
    <location>
        <begin position="75"/>
        <end position="94"/>
    </location>
</feature>
<dbReference type="EC" id="2.7.13.3" evidence="2"/>
<dbReference type="AlphaFoldDB" id="A0A923N010"/>
<evidence type="ECO:0000256" key="4">
    <source>
        <dbReference type="ARBA" id="ARBA00022679"/>
    </source>
</evidence>
<dbReference type="SUPFAM" id="SSF55874">
    <property type="entry name" value="ATPase domain of HSP90 chaperone/DNA topoisomerase II/histidine kinase"/>
    <property type="match status" value="1"/>
</dbReference>
<keyword evidence="3" id="KW-0597">Phosphoprotein</keyword>
<dbReference type="SMART" id="SM00387">
    <property type="entry name" value="HATPase_c"/>
    <property type="match status" value="1"/>
</dbReference>
<evidence type="ECO:0000313" key="9">
    <source>
        <dbReference type="EMBL" id="MBC5844174.1"/>
    </source>
</evidence>
<dbReference type="Gene3D" id="3.30.565.10">
    <property type="entry name" value="Histidine kinase-like ATPase, C-terminal domain"/>
    <property type="match status" value="1"/>
</dbReference>
<dbReference type="Pfam" id="PF00512">
    <property type="entry name" value="HisKA"/>
    <property type="match status" value="1"/>
</dbReference>
<keyword evidence="7" id="KW-1133">Transmembrane helix</keyword>
<dbReference type="Proteomes" id="UP000641454">
    <property type="component" value="Unassembled WGS sequence"/>
</dbReference>
<dbReference type="Pfam" id="PF02518">
    <property type="entry name" value="HATPase_c"/>
    <property type="match status" value="1"/>
</dbReference>